<dbReference type="EMBL" id="FMHG01000001">
    <property type="protein sequence ID" value="SCJ46412.1"/>
    <property type="molecule type" value="Genomic_DNA"/>
</dbReference>
<dbReference type="AlphaFoldDB" id="A0A1C6GM23"/>
<feature type="domain" description="DUF6873" evidence="1">
    <location>
        <begin position="15"/>
        <end position="229"/>
    </location>
</feature>
<protein>
    <recommendedName>
        <fullName evidence="1">DUF6873 domain-containing protein</fullName>
    </recommendedName>
</protein>
<accession>A0A1C6GM23</accession>
<proteinExistence type="predicted"/>
<gene>
    <name evidence="2" type="ORF">SAMEA3545359_00454</name>
</gene>
<evidence type="ECO:0000313" key="2">
    <source>
        <dbReference type="EMBL" id="SCJ46412.1"/>
    </source>
</evidence>
<reference evidence="2" key="1">
    <citation type="submission" date="2015-09" db="EMBL/GenBank/DDBJ databases">
        <authorList>
            <consortium name="Pathogen Informatics"/>
        </authorList>
    </citation>
    <scope>NUCLEOTIDE SEQUENCE</scope>
    <source>
        <strain evidence="2">2789STDY5834896</strain>
    </source>
</reference>
<organism evidence="2">
    <name type="scientific">uncultured Anaerotruncus sp</name>
    <dbReference type="NCBI Taxonomy" id="905011"/>
    <lineage>
        <taxon>Bacteria</taxon>
        <taxon>Bacillati</taxon>
        <taxon>Bacillota</taxon>
        <taxon>Clostridia</taxon>
        <taxon>Eubacteriales</taxon>
        <taxon>Oscillospiraceae</taxon>
        <taxon>Anaerotruncus</taxon>
        <taxon>environmental samples</taxon>
    </lineage>
</organism>
<evidence type="ECO:0000259" key="1">
    <source>
        <dbReference type="Pfam" id="PF21778"/>
    </source>
</evidence>
<dbReference type="InterPro" id="IPR049238">
    <property type="entry name" value="DUF6873"/>
</dbReference>
<sequence length="239" mass="26463">MLIIGNIPLCYRQSLQTHLPELEEILCLPNSKKLPVQTAYHADMRLLHIGDGQLAIDCAIPPQQREKLWQIGYVITFLQEMGERYPQDTALNIALVGEYALFNPQTVPHPLQQLLCQKYQPVPVRQGYTRCSTAILGPQAIITADTGIAAAAAKVGISVLHIRPGHILLPGYDYGFIGGCVGRVGDTLYSTGSLDRHPDGQAMRAFIRAQQLKLVQLTDGPLRDIGGMIWLPNRTNYKK</sequence>
<dbReference type="Pfam" id="PF21778">
    <property type="entry name" value="DUF6873"/>
    <property type="match status" value="1"/>
</dbReference>
<name>A0A1C6GM23_9FIRM</name>